<feature type="non-terminal residue" evidence="1">
    <location>
        <position position="85"/>
    </location>
</feature>
<accession>A0A3N6N997</accession>
<gene>
    <name evidence="1" type="ORF">D5R40_34635</name>
</gene>
<evidence type="ECO:0000313" key="1">
    <source>
        <dbReference type="EMBL" id="RQH13038.1"/>
    </source>
</evidence>
<dbReference type="EMBL" id="RCBY01000635">
    <property type="protein sequence ID" value="RQH13038.1"/>
    <property type="molecule type" value="Genomic_DNA"/>
</dbReference>
<keyword evidence="2" id="KW-1185">Reference proteome</keyword>
<sequence length="85" mass="10220">MRGKPFHDRSNQSDYGLLMSTLRKRRLDRLNRILRSRDLNSWQNQLSSLKELYPKQSTNWDFYQKALSRENEGMEGEASRNNRTE</sequence>
<proteinExistence type="predicted"/>
<name>A0A3N6N997_9CYAN</name>
<dbReference type="AlphaFoldDB" id="A0A3N6N997"/>
<organism evidence="1 2">
    <name type="scientific">Okeania hirsuta</name>
    <dbReference type="NCBI Taxonomy" id="1458930"/>
    <lineage>
        <taxon>Bacteria</taxon>
        <taxon>Bacillati</taxon>
        <taxon>Cyanobacteriota</taxon>
        <taxon>Cyanophyceae</taxon>
        <taxon>Oscillatoriophycideae</taxon>
        <taxon>Oscillatoriales</taxon>
        <taxon>Microcoleaceae</taxon>
        <taxon>Okeania</taxon>
    </lineage>
</organism>
<evidence type="ECO:0000313" key="2">
    <source>
        <dbReference type="Proteomes" id="UP000269154"/>
    </source>
</evidence>
<protein>
    <submittedName>
        <fullName evidence="1">Uncharacterized protein</fullName>
    </submittedName>
</protein>
<dbReference type="Proteomes" id="UP000269154">
    <property type="component" value="Unassembled WGS sequence"/>
</dbReference>
<reference evidence="1 2" key="1">
    <citation type="journal article" date="2018" name="ACS Chem. Biol.">
        <title>Ketoreductase domain dysfunction expands chemodiversity: malyngamide biosynthesis in the cyanobacterium Okeania hirsuta.</title>
        <authorList>
            <person name="Moss N.A."/>
            <person name="Leao T."/>
            <person name="Rankin M."/>
            <person name="McCullough T.M."/>
            <person name="Qu P."/>
            <person name="Korobeynikov A."/>
            <person name="Smith J.L."/>
            <person name="Gerwick L."/>
            <person name="Gerwick W.H."/>
        </authorList>
    </citation>
    <scope>NUCLEOTIDE SEQUENCE [LARGE SCALE GENOMIC DNA]</scope>
    <source>
        <strain evidence="1 2">PAB10Feb10-1</strain>
    </source>
</reference>
<comment type="caution">
    <text evidence="1">The sequence shown here is derived from an EMBL/GenBank/DDBJ whole genome shotgun (WGS) entry which is preliminary data.</text>
</comment>